<dbReference type="OrthoDB" id="9805017at2"/>
<comment type="caution">
    <text evidence="3">The sequence shown here is derived from an EMBL/GenBank/DDBJ whole genome shotgun (WGS) entry which is preliminary data.</text>
</comment>
<dbReference type="Proteomes" id="UP000256326">
    <property type="component" value="Unassembled WGS sequence"/>
</dbReference>
<evidence type="ECO:0008006" key="5">
    <source>
        <dbReference type="Google" id="ProtNLM"/>
    </source>
</evidence>
<keyword evidence="4" id="KW-1185">Reference proteome</keyword>
<accession>A0A3D9CTX6</accession>
<dbReference type="EMBL" id="QNUG01000030">
    <property type="protein sequence ID" value="REC69098.1"/>
    <property type="molecule type" value="Genomic_DNA"/>
</dbReference>
<feature type="chain" id="PRO_5017549661" description="Delta-60 repeat domain-containing protein/Por secretion system C-terminal sorting domain-containing protein" evidence="2">
    <location>
        <begin position="21"/>
        <end position="469"/>
    </location>
</feature>
<feature type="signal peptide" evidence="2">
    <location>
        <begin position="1"/>
        <end position="20"/>
    </location>
</feature>
<dbReference type="NCBIfam" id="TIGR04183">
    <property type="entry name" value="Por_Secre_tail"/>
    <property type="match status" value="1"/>
</dbReference>
<dbReference type="AlphaFoldDB" id="A0A3D9CTX6"/>
<proteinExistence type="predicted"/>
<evidence type="ECO:0000256" key="2">
    <source>
        <dbReference type="SAM" id="SignalP"/>
    </source>
</evidence>
<dbReference type="Gene3D" id="2.80.10.50">
    <property type="match status" value="1"/>
</dbReference>
<dbReference type="Pfam" id="PF17164">
    <property type="entry name" value="DUF5122"/>
    <property type="match status" value="2"/>
</dbReference>
<sequence>MRNILLQFLLFTVTSVGTNAQSLDNSFGTNGTVTHTGLGNYFEATELPDGNVILSGDYETETESKALIIKLKPNGSIDTSFGTNGKYIIDQYPSYDYYETFSKAIALPDGKLIVLYGSIYDNGIDPESVDIRIMRLNANGTVDNSFSGYSEQNISEDDYPYGLVRLPSGKLLMYGSNYMMRFNDNGMLDTSYANNGTRTISLNIEELNLIGDAVYLYNYSDKMLVRLDNESSSNTKTYNLPENSSFYFFGNNIYIHDISSYSVIKKLDSNFNLVNNFANGGTATFDEFFGYNFIFQPQGSIIAKEYSYVYDNDWNHISTDVKYRRVNPDGSLDLTFGTGGVYKINIPATAPYYYYSDEYIHSNGKLYHLFYDKVANNIYIKRSNLSNEVLAVSDNAPAKDVRIMQNPVYETLKLSSQLFKAKIYDISGKDTGILFEGKQASVQNLKPGVYLINAVSESGSKISLKFIKK</sequence>
<evidence type="ECO:0000256" key="1">
    <source>
        <dbReference type="ARBA" id="ARBA00022729"/>
    </source>
</evidence>
<keyword evidence="1 2" id="KW-0732">Signal</keyword>
<dbReference type="NCBIfam" id="TIGR02608">
    <property type="entry name" value="delta_60_rpt"/>
    <property type="match status" value="4"/>
</dbReference>
<evidence type="ECO:0000313" key="3">
    <source>
        <dbReference type="EMBL" id="REC69098.1"/>
    </source>
</evidence>
<name>A0A3D9CTX6_9FLAO</name>
<organism evidence="3 4">
    <name type="scientific">Epilithonimonas hispanica</name>
    <dbReference type="NCBI Taxonomy" id="358687"/>
    <lineage>
        <taxon>Bacteria</taxon>
        <taxon>Pseudomonadati</taxon>
        <taxon>Bacteroidota</taxon>
        <taxon>Flavobacteriia</taxon>
        <taxon>Flavobacteriales</taxon>
        <taxon>Weeksellaceae</taxon>
        <taxon>Chryseobacterium group</taxon>
        <taxon>Epilithonimonas</taxon>
    </lineage>
</organism>
<gene>
    <name evidence="3" type="ORF">DRF58_13140</name>
</gene>
<protein>
    <recommendedName>
        <fullName evidence="5">Delta-60 repeat domain-containing protein/Por secretion system C-terminal sorting domain-containing protein</fullName>
    </recommendedName>
</protein>
<reference evidence="3 4" key="1">
    <citation type="journal article" date="2006" name="Int. J. Syst. Evol. Microbiol.">
        <title>Chryseobacterium hispanicum sp. nov., isolated from the drinking water distribution system of Sevilla, Spain.</title>
        <authorList>
            <person name="Gallego V."/>
            <person name="Garcia M.T."/>
            <person name="Ventosa A."/>
        </authorList>
    </citation>
    <scope>NUCLEOTIDE SEQUENCE [LARGE SCALE GENOMIC DNA]</scope>
    <source>
        <strain evidence="3 4">KCTC 22104</strain>
    </source>
</reference>
<dbReference type="InterPro" id="IPR026444">
    <property type="entry name" value="Secre_tail"/>
</dbReference>
<evidence type="ECO:0000313" key="4">
    <source>
        <dbReference type="Proteomes" id="UP000256326"/>
    </source>
</evidence>
<dbReference type="InterPro" id="IPR013431">
    <property type="entry name" value="Delta_60_rpt"/>
</dbReference>